<accession>A0A443P4A4</accession>
<feature type="transmembrane region" description="Helical" evidence="12">
    <location>
        <begin position="165"/>
        <end position="186"/>
    </location>
</feature>
<comment type="caution">
    <text evidence="13">The sequence shown here is derived from an EMBL/GenBank/DDBJ whole genome shotgun (WGS) entry which is preliminary data.</text>
</comment>
<feature type="transmembrane region" description="Helical" evidence="12">
    <location>
        <begin position="486"/>
        <end position="506"/>
    </location>
</feature>
<comment type="subcellular location">
    <subcellularLocation>
        <location evidence="1">Cell membrane</location>
        <topology evidence="1">Multi-pass membrane protein</topology>
    </subcellularLocation>
</comment>
<keyword evidence="8 12" id="KW-1133">Transmembrane helix</keyword>
<feature type="transmembrane region" description="Helical" evidence="12">
    <location>
        <begin position="45"/>
        <end position="65"/>
    </location>
</feature>
<dbReference type="OrthoDB" id="409725at2759"/>
<keyword evidence="5 13" id="KW-0762">Sugar transport</keyword>
<feature type="transmembrane region" description="Helical" evidence="12">
    <location>
        <begin position="259"/>
        <end position="278"/>
    </location>
</feature>
<dbReference type="InterPro" id="IPR004316">
    <property type="entry name" value="SWEET_rpt"/>
</dbReference>
<comment type="function">
    <text evidence="10">Mediates both low-affinity uptake and efflux of sugar across the plasma membrane.</text>
</comment>
<evidence type="ECO:0000256" key="10">
    <source>
        <dbReference type="ARBA" id="ARBA00037238"/>
    </source>
</evidence>
<dbReference type="GO" id="GO:0005886">
    <property type="term" value="C:plasma membrane"/>
    <property type="evidence" value="ECO:0007669"/>
    <property type="project" value="UniProtKB-SubCell"/>
</dbReference>
<feature type="transmembrane region" description="Helical" evidence="12">
    <location>
        <begin position="192"/>
        <end position="213"/>
    </location>
</feature>
<dbReference type="Proteomes" id="UP000283530">
    <property type="component" value="Unassembled WGS sequence"/>
</dbReference>
<name>A0A443P4A4_9MAGN</name>
<dbReference type="EMBL" id="QPKB01000005">
    <property type="protein sequence ID" value="RWR85597.1"/>
    <property type="molecule type" value="Genomic_DNA"/>
</dbReference>
<feature type="transmembrane region" description="Helical" evidence="12">
    <location>
        <begin position="71"/>
        <end position="93"/>
    </location>
</feature>
<keyword evidence="7" id="KW-0677">Repeat</keyword>
<organism evidence="13 14">
    <name type="scientific">Cinnamomum micranthum f. kanehirae</name>
    <dbReference type="NCBI Taxonomy" id="337451"/>
    <lineage>
        <taxon>Eukaryota</taxon>
        <taxon>Viridiplantae</taxon>
        <taxon>Streptophyta</taxon>
        <taxon>Embryophyta</taxon>
        <taxon>Tracheophyta</taxon>
        <taxon>Spermatophyta</taxon>
        <taxon>Magnoliopsida</taxon>
        <taxon>Magnoliidae</taxon>
        <taxon>Laurales</taxon>
        <taxon>Lauraceae</taxon>
        <taxon>Cinnamomum</taxon>
    </lineage>
</organism>
<feature type="transmembrane region" description="Helical" evidence="12">
    <location>
        <begin position="284"/>
        <end position="307"/>
    </location>
</feature>
<evidence type="ECO:0000256" key="5">
    <source>
        <dbReference type="ARBA" id="ARBA00022597"/>
    </source>
</evidence>
<keyword evidence="4" id="KW-1003">Cell membrane</keyword>
<evidence type="ECO:0000256" key="11">
    <source>
        <dbReference type="SAM" id="MobiDB-lite"/>
    </source>
</evidence>
<evidence type="ECO:0000256" key="12">
    <source>
        <dbReference type="SAM" id="Phobius"/>
    </source>
</evidence>
<evidence type="ECO:0000313" key="14">
    <source>
        <dbReference type="Proteomes" id="UP000283530"/>
    </source>
</evidence>
<keyword evidence="6 12" id="KW-0812">Transmembrane</keyword>
<feature type="region of interest" description="Disordered" evidence="11">
    <location>
        <begin position="589"/>
        <end position="612"/>
    </location>
</feature>
<proteinExistence type="inferred from homology"/>
<feature type="transmembrane region" description="Helical" evidence="12">
    <location>
        <begin position="512"/>
        <end position="534"/>
    </location>
</feature>
<dbReference type="InterPro" id="IPR047664">
    <property type="entry name" value="SWEET"/>
</dbReference>
<dbReference type="GO" id="GO:0051119">
    <property type="term" value="F:sugar transmembrane transporter activity"/>
    <property type="evidence" value="ECO:0007669"/>
    <property type="project" value="InterPro"/>
</dbReference>
<dbReference type="FunFam" id="1.20.1280.290:FF:000002">
    <property type="entry name" value="Bidirectional sugar transporter SWEET"/>
    <property type="match status" value="1"/>
</dbReference>
<feature type="transmembrane region" description="Helical" evidence="12">
    <location>
        <begin position="132"/>
        <end position="153"/>
    </location>
</feature>
<protein>
    <submittedName>
        <fullName evidence="13">Bidirectional sugar transporter SWEET6a</fullName>
    </submittedName>
</protein>
<evidence type="ECO:0000256" key="1">
    <source>
        <dbReference type="ARBA" id="ARBA00004651"/>
    </source>
</evidence>
<evidence type="ECO:0000256" key="6">
    <source>
        <dbReference type="ARBA" id="ARBA00022692"/>
    </source>
</evidence>
<evidence type="ECO:0000256" key="3">
    <source>
        <dbReference type="ARBA" id="ARBA00022448"/>
    </source>
</evidence>
<feature type="transmembrane region" description="Helical" evidence="12">
    <location>
        <begin position="555"/>
        <end position="578"/>
    </location>
</feature>
<reference evidence="13 14" key="1">
    <citation type="journal article" date="2019" name="Nat. Plants">
        <title>Stout camphor tree genome fills gaps in understanding of flowering plant genome evolution.</title>
        <authorList>
            <person name="Chaw S.M."/>
            <person name="Liu Y.C."/>
            <person name="Wu Y.W."/>
            <person name="Wang H.Y."/>
            <person name="Lin C.I."/>
            <person name="Wu C.S."/>
            <person name="Ke H.M."/>
            <person name="Chang L.Y."/>
            <person name="Hsu C.Y."/>
            <person name="Yang H.T."/>
            <person name="Sudianto E."/>
            <person name="Hsu M.H."/>
            <person name="Wu K.P."/>
            <person name="Wang L.N."/>
            <person name="Leebens-Mack J.H."/>
            <person name="Tsai I.J."/>
        </authorList>
    </citation>
    <scope>NUCLEOTIDE SEQUENCE [LARGE SCALE GENOMIC DNA]</scope>
    <source>
        <strain evidence="14">cv. Chaw 1501</strain>
        <tissue evidence="13">Young leaves</tissue>
    </source>
</reference>
<dbReference type="PANTHER" id="PTHR10791">
    <property type="entry name" value="RAG1-ACTIVATING PROTEIN 1"/>
    <property type="match status" value="1"/>
</dbReference>
<feature type="transmembrane region" description="Helical" evidence="12">
    <location>
        <begin position="452"/>
        <end position="474"/>
    </location>
</feature>
<evidence type="ECO:0000256" key="8">
    <source>
        <dbReference type="ARBA" id="ARBA00022989"/>
    </source>
</evidence>
<keyword evidence="9 12" id="KW-0472">Membrane</keyword>
<feature type="transmembrane region" description="Helical" evidence="12">
    <location>
        <begin position="105"/>
        <end position="126"/>
    </location>
</feature>
<dbReference type="Gene3D" id="1.20.1280.290">
    <property type="match status" value="4"/>
</dbReference>
<feature type="transmembrane region" description="Helical" evidence="12">
    <location>
        <begin position="6"/>
        <end position="24"/>
    </location>
</feature>
<comment type="similarity">
    <text evidence="2">Belongs to the SWEET sugar transporter family.</text>
</comment>
<keyword evidence="14" id="KW-1185">Reference proteome</keyword>
<feature type="transmembrane region" description="Helical" evidence="12">
    <location>
        <begin position="426"/>
        <end position="446"/>
    </location>
</feature>
<feature type="transmembrane region" description="Helical" evidence="12">
    <location>
        <begin position="358"/>
        <end position="387"/>
    </location>
</feature>
<evidence type="ECO:0000313" key="13">
    <source>
        <dbReference type="EMBL" id="RWR85597.1"/>
    </source>
</evidence>
<dbReference type="FunFam" id="1.20.1280.290:FF:000001">
    <property type="entry name" value="Bidirectional sugar transporter SWEET"/>
    <property type="match status" value="2"/>
</dbReference>
<dbReference type="AlphaFoldDB" id="A0A443P4A4"/>
<keyword evidence="3" id="KW-0813">Transport</keyword>
<sequence>MVTADAARTIVGIAGNVTAFCLFISPAPTFYKIVRRRAVEQYSPIPYLATLLNCMLWLVYGLPFVTPNSVLVLTINGIGFGMEAGYLCLFFAFASRKQRLNVIKFLVVEFAFVALVFVLVVALVHVPSKRSLIVGSLCVIFGTCMYAAPLSVMKMVIQTKSVKYLPFYLCLANFVNGLFWAAYALLRFDIFILIPNGLGAIFGAVQLVLYGCFYRTTIWDDDEDDMQKSDLQLPTKSGGTMPTFYKIWKKRDVEEFSPIPYLATSLNCMLWVFYGLPFVTPNSFLVVTINGIGLVLEAIYLSMYFAFSTRKQRLKALKILLGEIVFVALVVILVLTLAHTHKKRNLIRMVITTKSVKYMPFFLSLTSFLNGIPNGLGAFFGAVQLILYGCYYSSTNWDDEAEPKKCHIFRLVYLSSKRDVEEFSPVPYLATSLNCMLWVFYGLPFVTPNSVLVVSINGAGLVLEAIYLSMYFAFSNKKQRLKALTILLIELAFMALVVVLVLTLAHTHKKRMLIVGILCVIFGTGMYVSPLSVMRMVISTKSVKYMPFYLSLANFLNGIPNGLGAIFGALQLMLYGWYYSSTNWDDEAEPKSEIQLPTTKPSSNGTNGSVES</sequence>
<dbReference type="PANTHER" id="PTHR10791:SF30">
    <property type="entry name" value="SUGAR TRANSPORTER SWEET1"/>
    <property type="match status" value="1"/>
</dbReference>
<dbReference type="Pfam" id="PF03083">
    <property type="entry name" value="MtN3_slv"/>
    <property type="match status" value="5"/>
</dbReference>
<evidence type="ECO:0000256" key="4">
    <source>
        <dbReference type="ARBA" id="ARBA00022475"/>
    </source>
</evidence>
<evidence type="ECO:0000256" key="7">
    <source>
        <dbReference type="ARBA" id="ARBA00022737"/>
    </source>
</evidence>
<feature type="compositionally biased region" description="Polar residues" evidence="11">
    <location>
        <begin position="595"/>
        <end position="612"/>
    </location>
</feature>
<evidence type="ECO:0000256" key="9">
    <source>
        <dbReference type="ARBA" id="ARBA00023136"/>
    </source>
</evidence>
<feature type="transmembrane region" description="Helical" evidence="12">
    <location>
        <begin position="319"/>
        <end position="338"/>
    </location>
</feature>
<evidence type="ECO:0000256" key="2">
    <source>
        <dbReference type="ARBA" id="ARBA00007809"/>
    </source>
</evidence>
<gene>
    <name evidence="13" type="ORF">CKAN_01446800</name>
</gene>